<protein>
    <submittedName>
        <fullName evidence="2">Uncharacterized protein</fullName>
    </submittedName>
</protein>
<dbReference type="Proteomes" id="UP000184499">
    <property type="component" value="Unassembled WGS sequence"/>
</dbReference>
<evidence type="ECO:0000313" key="2">
    <source>
        <dbReference type="EMBL" id="OJJ77272.1"/>
    </source>
</evidence>
<dbReference type="AlphaFoldDB" id="A0A1L9V0B7"/>
<gene>
    <name evidence="2" type="ORF">ASPBRDRAFT_36466</name>
</gene>
<sequence length="55" mass="6100">MPRAKSILHGLALDMPQVAKFAGVLPDDDLQTVKQRTINSSDGRDSTRRLDLYST</sequence>
<dbReference type="EMBL" id="KV878679">
    <property type="protein sequence ID" value="OJJ77272.1"/>
    <property type="molecule type" value="Genomic_DNA"/>
</dbReference>
<keyword evidence="3" id="KW-1185">Reference proteome</keyword>
<feature type="compositionally biased region" description="Basic and acidic residues" evidence="1">
    <location>
        <begin position="42"/>
        <end position="55"/>
    </location>
</feature>
<dbReference type="OrthoDB" id="10547679at2759"/>
<dbReference type="GeneID" id="93575996"/>
<dbReference type="RefSeq" id="XP_067484519.1">
    <property type="nucleotide sequence ID" value="XM_067623508.1"/>
</dbReference>
<reference evidence="3" key="1">
    <citation type="journal article" date="2017" name="Genome Biol.">
        <title>Comparative genomics reveals high biological diversity and specific adaptations in the industrially and medically important fungal genus Aspergillus.</title>
        <authorList>
            <person name="de Vries R.P."/>
            <person name="Riley R."/>
            <person name="Wiebenga A."/>
            <person name="Aguilar-Osorio G."/>
            <person name="Amillis S."/>
            <person name="Uchima C.A."/>
            <person name="Anderluh G."/>
            <person name="Asadollahi M."/>
            <person name="Askin M."/>
            <person name="Barry K."/>
            <person name="Battaglia E."/>
            <person name="Bayram O."/>
            <person name="Benocci T."/>
            <person name="Braus-Stromeyer S.A."/>
            <person name="Caldana C."/>
            <person name="Canovas D."/>
            <person name="Cerqueira G.C."/>
            <person name="Chen F."/>
            <person name="Chen W."/>
            <person name="Choi C."/>
            <person name="Clum A."/>
            <person name="Dos Santos R.A."/>
            <person name="Damasio A.R."/>
            <person name="Diallinas G."/>
            <person name="Emri T."/>
            <person name="Fekete E."/>
            <person name="Flipphi M."/>
            <person name="Freyberg S."/>
            <person name="Gallo A."/>
            <person name="Gournas C."/>
            <person name="Habgood R."/>
            <person name="Hainaut M."/>
            <person name="Harispe M.L."/>
            <person name="Henrissat B."/>
            <person name="Hilden K.S."/>
            <person name="Hope R."/>
            <person name="Hossain A."/>
            <person name="Karabika E."/>
            <person name="Karaffa L."/>
            <person name="Karanyi Z."/>
            <person name="Krasevec N."/>
            <person name="Kuo A."/>
            <person name="Kusch H."/>
            <person name="LaButti K."/>
            <person name="Lagendijk E.L."/>
            <person name="Lapidus A."/>
            <person name="Levasseur A."/>
            <person name="Lindquist E."/>
            <person name="Lipzen A."/>
            <person name="Logrieco A.F."/>
            <person name="MacCabe A."/>
            <person name="Maekelae M.R."/>
            <person name="Malavazi I."/>
            <person name="Melin P."/>
            <person name="Meyer V."/>
            <person name="Mielnichuk N."/>
            <person name="Miskei M."/>
            <person name="Molnar A.P."/>
            <person name="Mule G."/>
            <person name="Ngan C.Y."/>
            <person name="Orejas M."/>
            <person name="Orosz E."/>
            <person name="Ouedraogo J.P."/>
            <person name="Overkamp K.M."/>
            <person name="Park H.-S."/>
            <person name="Perrone G."/>
            <person name="Piumi F."/>
            <person name="Punt P.J."/>
            <person name="Ram A.F."/>
            <person name="Ramon A."/>
            <person name="Rauscher S."/>
            <person name="Record E."/>
            <person name="Riano-Pachon D.M."/>
            <person name="Robert V."/>
            <person name="Roehrig J."/>
            <person name="Ruller R."/>
            <person name="Salamov A."/>
            <person name="Salih N.S."/>
            <person name="Samson R.A."/>
            <person name="Sandor E."/>
            <person name="Sanguinetti M."/>
            <person name="Schuetze T."/>
            <person name="Sepcic K."/>
            <person name="Shelest E."/>
            <person name="Sherlock G."/>
            <person name="Sophianopoulou V."/>
            <person name="Squina F.M."/>
            <person name="Sun H."/>
            <person name="Susca A."/>
            <person name="Todd R.B."/>
            <person name="Tsang A."/>
            <person name="Unkles S.E."/>
            <person name="van de Wiele N."/>
            <person name="van Rossen-Uffink D."/>
            <person name="Oliveira J.V."/>
            <person name="Vesth T.C."/>
            <person name="Visser J."/>
            <person name="Yu J.-H."/>
            <person name="Zhou M."/>
            <person name="Andersen M.R."/>
            <person name="Archer D.B."/>
            <person name="Baker S.E."/>
            <person name="Benoit I."/>
            <person name="Brakhage A.A."/>
            <person name="Braus G.H."/>
            <person name="Fischer R."/>
            <person name="Frisvad J.C."/>
            <person name="Goldman G.H."/>
            <person name="Houbraken J."/>
            <person name="Oakley B."/>
            <person name="Pocsi I."/>
            <person name="Scazzocchio C."/>
            <person name="Seiboth B."/>
            <person name="vanKuyk P.A."/>
            <person name="Wortman J."/>
            <person name="Dyer P.S."/>
            <person name="Grigoriev I.V."/>
        </authorList>
    </citation>
    <scope>NUCLEOTIDE SEQUENCE [LARGE SCALE GENOMIC DNA]</scope>
    <source>
        <strain evidence="3">CBS 101740 / IMI 381727 / IBT 21946</strain>
    </source>
</reference>
<evidence type="ECO:0000256" key="1">
    <source>
        <dbReference type="SAM" id="MobiDB-lite"/>
    </source>
</evidence>
<accession>A0A1L9V0B7</accession>
<proteinExistence type="predicted"/>
<dbReference type="VEuPathDB" id="FungiDB:ASPBRDRAFT_36466"/>
<evidence type="ECO:0000313" key="3">
    <source>
        <dbReference type="Proteomes" id="UP000184499"/>
    </source>
</evidence>
<feature type="region of interest" description="Disordered" evidence="1">
    <location>
        <begin position="35"/>
        <end position="55"/>
    </location>
</feature>
<name>A0A1L9V0B7_ASPBC</name>
<organism evidence="2 3">
    <name type="scientific">Aspergillus brasiliensis (strain CBS 101740 / IMI 381727 / IBT 21946)</name>
    <dbReference type="NCBI Taxonomy" id="767769"/>
    <lineage>
        <taxon>Eukaryota</taxon>
        <taxon>Fungi</taxon>
        <taxon>Dikarya</taxon>
        <taxon>Ascomycota</taxon>
        <taxon>Pezizomycotina</taxon>
        <taxon>Eurotiomycetes</taxon>
        <taxon>Eurotiomycetidae</taxon>
        <taxon>Eurotiales</taxon>
        <taxon>Aspergillaceae</taxon>
        <taxon>Aspergillus</taxon>
        <taxon>Aspergillus subgen. Circumdati</taxon>
    </lineage>
</organism>